<proteinExistence type="predicted"/>
<dbReference type="Proteomes" id="UP000271380">
    <property type="component" value="Chromosome"/>
</dbReference>
<dbReference type="AlphaFoldDB" id="A0AB38VUX0"/>
<evidence type="ECO:0000313" key="2">
    <source>
        <dbReference type="EMBL" id="VEH09063.1"/>
    </source>
</evidence>
<evidence type="ECO:0000259" key="1">
    <source>
        <dbReference type="Pfam" id="PF19407"/>
    </source>
</evidence>
<evidence type="ECO:0000313" key="3">
    <source>
        <dbReference type="Proteomes" id="UP000271380"/>
    </source>
</evidence>
<dbReference type="Gene3D" id="2.60.40.1140">
    <property type="entry name" value="Collagen-binding surface protein Cna, B-type domain"/>
    <property type="match status" value="1"/>
</dbReference>
<protein>
    <recommendedName>
        <fullName evidence="1">DUF5979 domain-containing protein</fullName>
    </recommendedName>
</protein>
<organism evidence="2 3">
    <name type="scientific">Corynebacterium kutscheri</name>
    <dbReference type="NCBI Taxonomy" id="35755"/>
    <lineage>
        <taxon>Bacteria</taxon>
        <taxon>Bacillati</taxon>
        <taxon>Actinomycetota</taxon>
        <taxon>Actinomycetes</taxon>
        <taxon>Mycobacteriales</taxon>
        <taxon>Corynebacteriaceae</taxon>
        <taxon>Corynebacterium</taxon>
    </lineage>
</organism>
<dbReference type="EMBL" id="LR134377">
    <property type="protein sequence ID" value="VEH09063.1"/>
    <property type="molecule type" value="Genomic_DNA"/>
</dbReference>
<dbReference type="Pfam" id="PF19407">
    <property type="entry name" value="DUF5979"/>
    <property type="match status" value="1"/>
</dbReference>
<reference evidence="2 3" key="1">
    <citation type="submission" date="2018-12" db="EMBL/GenBank/DDBJ databases">
        <authorList>
            <consortium name="Pathogen Informatics"/>
        </authorList>
    </citation>
    <scope>NUCLEOTIDE SEQUENCE [LARGE SCALE GENOMIC DNA]</scope>
    <source>
        <strain evidence="2 3">NCTC949</strain>
    </source>
</reference>
<gene>
    <name evidence="2" type="ORF">NCTC949_02190</name>
</gene>
<dbReference type="InterPro" id="IPR046022">
    <property type="entry name" value="DUF5979"/>
</dbReference>
<feature type="domain" description="DUF5979" evidence="1">
    <location>
        <begin position="78"/>
        <end position="141"/>
    </location>
</feature>
<accession>A0AB38VUX0</accession>
<dbReference type="RefSeq" id="WP_126317083.1">
    <property type="nucleotide sequence ID" value="NZ_LR134377.1"/>
</dbReference>
<sequence>MSRFYTQFFITKNLLIAALSALFTLLLTASFIFSAHYAPTAAAKTIADNPLDPAHSARFMLTKRAYTASDSVTELNQKLSQNNKEYSLTWECTPPHKGKQSGTFTLKVDGTFESPLFPVGTRCTVTEDLNNSTVDGFTHSTFSAYSFGGNDDLTKVTDRQVAFSLKQVGTYSFVAYNEYTKNETN</sequence>
<name>A0AB38VUX0_9CORY</name>